<protein>
    <submittedName>
        <fullName evidence="3">Fimbrial protein</fullName>
    </submittedName>
</protein>
<organism evidence="3 4">
    <name type="scientific">Kluyvera genomosp. 2</name>
    <dbReference type="NCBI Taxonomy" id="2774054"/>
    <lineage>
        <taxon>Bacteria</taxon>
        <taxon>Pseudomonadati</taxon>
        <taxon>Pseudomonadota</taxon>
        <taxon>Gammaproteobacteria</taxon>
        <taxon>Enterobacterales</taxon>
        <taxon>Enterobacteriaceae</taxon>
        <taxon>Kluyvera</taxon>
    </lineage>
</organism>
<evidence type="ECO:0000313" key="4">
    <source>
        <dbReference type="Proteomes" id="UP000240892"/>
    </source>
</evidence>
<dbReference type="GO" id="GO:0009289">
    <property type="term" value="C:pilus"/>
    <property type="evidence" value="ECO:0007669"/>
    <property type="project" value="InterPro"/>
</dbReference>
<dbReference type="PANTHER" id="PTHR33420">
    <property type="entry name" value="FIMBRIAL SUBUNIT ELFA-RELATED"/>
    <property type="match status" value="1"/>
</dbReference>
<dbReference type="EMBL" id="PYHO01000010">
    <property type="protein sequence ID" value="PSR46094.1"/>
    <property type="molecule type" value="Genomic_DNA"/>
</dbReference>
<sequence length="191" mass="20129">MFKKTLFAMVTTALFSGAAFNASAEDQGHGTVTFTGTVITAPCSVAPESSKIEVWLGQVADTVLNGDSDATPTPFSIHLVDCTLSVTDGEGATTVTDKVKVTFTSANVDTTDTSLMANTKENSYGGAKGVGVRILDAGYKTVTLGQPFNFAFADLNNPTQNLDFNARMESKGHNATEGDVYAQANYVLSYK</sequence>
<accession>A0A2T2Y0L6</accession>
<dbReference type="InterPro" id="IPR036937">
    <property type="entry name" value="Adhesion_dom_fimbrial_sf"/>
</dbReference>
<dbReference type="Gene3D" id="2.60.40.1090">
    <property type="entry name" value="Fimbrial-type adhesion domain"/>
    <property type="match status" value="1"/>
</dbReference>
<feature type="chain" id="PRO_5015585583" evidence="1">
    <location>
        <begin position="25"/>
        <end position="191"/>
    </location>
</feature>
<dbReference type="InterPro" id="IPR000259">
    <property type="entry name" value="Adhesion_dom_fimbrial"/>
</dbReference>
<evidence type="ECO:0000256" key="1">
    <source>
        <dbReference type="SAM" id="SignalP"/>
    </source>
</evidence>
<dbReference type="RefSeq" id="WP_106927651.1">
    <property type="nucleotide sequence ID" value="NZ_CABMMU010000010.1"/>
</dbReference>
<dbReference type="Proteomes" id="UP000240892">
    <property type="component" value="Unassembled WGS sequence"/>
</dbReference>
<keyword evidence="4" id="KW-1185">Reference proteome</keyword>
<reference evidence="3 4" key="1">
    <citation type="submission" date="2018-03" db="EMBL/GenBank/DDBJ databases">
        <title>First report of an OXA-48+CTX-M-M-producing Kluyvera ascorbata clone recovered from patients admitted in a University Hospital in Madrid, Spain.</title>
        <authorList>
            <person name="Hernandez-Garcia M."/>
            <person name="Leon-Sampedro R."/>
            <person name="Perez-Viso B."/>
            <person name="Morosini M.I."/>
            <person name="Lopez-Fresnena N."/>
            <person name="Coque T.M."/>
            <person name="Bonten M."/>
            <person name="Malhotra-Kumar S."/>
            <person name="Ruiz-Garbajosa P."/>
            <person name="Canton R."/>
        </authorList>
    </citation>
    <scope>NUCLEOTIDE SEQUENCE [LARGE SCALE GENOMIC DNA]</scope>
    <source>
        <strain evidence="3 4">KA2</strain>
    </source>
</reference>
<dbReference type="InterPro" id="IPR050263">
    <property type="entry name" value="Bact_Fimbrial_Adh_Pro"/>
</dbReference>
<keyword evidence="1" id="KW-0732">Signal</keyword>
<dbReference type="PANTHER" id="PTHR33420:SF11">
    <property type="entry name" value="FIMBRIAL-LIKE PROTEIN"/>
    <property type="match status" value="1"/>
</dbReference>
<comment type="caution">
    <text evidence="3">The sequence shown here is derived from an EMBL/GenBank/DDBJ whole genome shotgun (WGS) entry which is preliminary data.</text>
</comment>
<feature type="signal peptide" evidence="1">
    <location>
        <begin position="1"/>
        <end position="24"/>
    </location>
</feature>
<dbReference type="Pfam" id="PF00419">
    <property type="entry name" value="Fimbrial"/>
    <property type="match status" value="1"/>
</dbReference>
<proteinExistence type="predicted"/>
<dbReference type="SUPFAM" id="SSF49401">
    <property type="entry name" value="Bacterial adhesins"/>
    <property type="match status" value="1"/>
</dbReference>
<name>A0A2T2Y0L6_9ENTR</name>
<dbReference type="AlphaFoldDB" id="A0A2T2Y0L6"/>
<feature type="domain" description="Fimbrial-type adhesion" evidence="2">
    <location>
        <begin position="33"/>
        <end position="191"/>
    </location>
</feature>
<dbReference type="InterPro" id="IPR008966">
    <property type="entry name" value="Adhesion_dom_sf"/>
</dbReference>
<evidence type="ECO:0000259" key="2">
    <source>
        <dbReference type="Pfam" id="PF00419"/>
    </source>
</evidence>
<dbReference type="NCBIfam" id="NF007276">
    <property type="entry name" value="PRK09733.1"/>
    <property type="match status" value="1"/>
</dbReference>
<gene>
    <name evidence="3" type="ORF">C8256_13780</name>
</gene>
<dbReference type="GO" id="GO:0043709">
    <property type="term" value="P:cell adhesion involved in single-species biofilm formation"/>
    <property type="evidence" value="ECO:0007669"/>
    <property type="project" value="TreeGrafter"/>
</dbReference>
<evidence type="ECO:0000313" key="3">
    <source>
        <dbReference type="EMBL" id="PSR46094.1"/>
    </source>
</evidence>